<dbReference type="OrthoDB" id="6500128at2759"/>
<feature type="transmembrane region" description="Helical" evidence="11">
    <location>
        <begin position="1013"/>
        <end position="1041"/>
    </location>
</feature>
<evidence type="ECO:0000256" key="3">
    <source>
        <dbReference type="ARBA" id="ARBA00022475"/>
    </source>
</evidence>
<dbReference type="InterPro" id="IPR044746">
    <property type="entry name" value="ABCC_6TM_D1"/>
</dbReference>
<dbReference type="RefSeq" id="XP_012189790.1">
    <property type="nucleotide sequence ID" value="XM_012334400.1"/>
</dbReference>
<keyword evidence="3" id="KW-1003">Cell membrane</keyword>
<dbReference type="Gene3D" id="3.40.50.300">
    <property type="entry name" value="P-loop containing nucleotide triphosphate hydrolases"/>
    <property type="match status" value="2"/>
</dbReference>
<gene>
    <name evidence="14" type="ORF">PHSY_003783</name>
</gene>
<feature type="transmembrane region" description="Helical" evidence="11">
    <location>
        <begin position="548"/>
        <end position="581"/>
    </location>
</feature>
<feature type="region of interest" description="Disordered" evidence="10">
    <location>
        <begin position="1487"/>
        <end position="1518"/>
    </location>
</feature>
<evidence type="ECO:0000313" key="14">
    <source>
        <dbReference type="EMBL" id="GAC96203.1"/>
    </source>
</evidence>
<dbReference type="EMBL" id="DF238801">
    <property type="protein sequence ID" value="GAC96203.1"/>
    <property type="molecule type" value="Genomic_DNA"/>
</dbReference>
<protein>
    <submittedName>
        <fullName evidence="14">ABC multidrug transporter</fullName>
    </submittedName>
</protein>
<dbReference type="GO" id="GO:0140359">
    <property type="term" value="F:ABC-type transporter activity"/>
    <property type="evidence" value="ECO:0007669"/>
    <property type="project" value="InterPro"/>
</dbReference>
<dbReference type="InterPro" id="IPR011527">
    <property type="entry name" value="ABC1_TM_dom"/>
</dbReference>
<evidence type="ECO:0000256" key="5">
    <source>
        <dbReference type="ARBA" id="ARBA00022741"/>
    </source>
</evidence>
<proteinExistence type="predicted"/>
<dbReference type="FunFam" id="3.40.50.300:FF:002145">
    <property type="entry name" value="ABC transporter (MsbA subfamily)"/>
    <property type="match status" value="1"/>
</dbReference>
<dbReference type="HOGENOM" id="CLU_000604_27_5_1"/>
<sequence length="1581" mass="172193">MARSIFCADDGSFGPVSTCRAFDFTLRFECSILSLLPNAIFEFVALGLIVWTLLSSRRYIQLPLDRGSACIHRRDGGAILLAVAHLALVVALLAMAPRVLPGVASSSVDTMVVPSLVLESFSALIVLCVLAFHRPARSTPIVTLINTFLLFASLFSAVQLRTFYFVPAARSSAFLPLLAADLGAKSLLFASTSTKPFDPRQTAEERASFVSKIFFLYLLVPLWKGTKKPIELDDIEPLAASYSSRSLEARLFRYWHASAGGNAVGDSFNGNGYPNDIKSRDSEGVFMSDLAFSATSAERSTFLSKDQSTRPHLIRATIKAFAGVLLSPVPAKAVYTVMILLQPLLVQETLDFIASYSDPLQTPKPAAHGWGIVGAFLLVYLLLALSSGHFTFSIYKATCKLRGALVYAVYRKTLVLSVDALQDGNTPSPTVMQSIDIERIVGGLDPALEVASAIIVIVVSLYLLWQQIGVSFMATIVTLAFLFASIPLMARDTSAKQREWSKLTDDRTGLTSAAINSIKAVKQSALESFLISKISSIRHREVDALIRYLWDILFGSLLGNSAGDILLASTVVTFALVSAFHHHSTGAFPFNTSTVFTSITIVRIIERPIFTLARKYATVLSTITSLKRLETFLLLPEQDAGERGTDWVPATEKVHLAATAAAAFDRVSFAWKQGPNVTASLDVSGSSPTSARASLADKTDGPVLRDLSLVIPRAQLTVVVGEVSTGKTSILCSLLGELQVLQGEAMLSLRSAPVAYVSQNPWTQGERSIKENVVFYRLFDEDRYQRAIKACGLALDVQQLPKGDDTLAKYLSGGQKQRLALCRAVYADAPTYVLDDVLSAVDAPTAAGINQALFSRKRGLLRGKTVIMATNSLQQMQLADRIIQMTGGGAAEMLEGGETIVSKLADRLDTIRRRSSEERDSIDADGESSAAAEIRAAAAKERKVLDVEEEQEEIMKGGLKLSVFVRYFNAAGWWVAVMYTLALIVQTGLANGQLLWLQAWAKQVTEDTMRSSLALHIGVVILLVVSRVVIYGGSLLIYMYLLCPPVSRKLHHDEITGMLRSGADFFLNINAGRMINRFTQDIYGLDYQIPAFLVNLVYFIVELGYSLVFMALPAPYLLGAMVAMATLYFGIYKLYSPSSRILRRLELSTKSPLHSQFKDTADLQGLLTIRALQMEATFADATASLLDTSQRPYYSLWTVRVWLLTWLNLLGMVLNTALVLIAVSLRHKSNAGLVAVALIQAISISSDLNGLMSSWTELEIGIVSLERIEQIITTPADPKDNKSKLKEMPSTALDEGRYPPAAGVSFEDVTVGYGGTEGPMSLRGVSFTLRPGERLGVCGRSGSGKSTLLLSLLRILEPASGRIAIDGVDTATLTGDSVRRNISYIPQEPMVLPSLSVRENLDPENEHSDDQVYYKVLKQTSMLETISQLPQGLDHPLDLQSLSMGQKQLLNVARALLKRRGLLVMDEATSNLDSDTDAQIQAALASAATTPEDSCESDQLTRAQSKRPMKPTNADADGFVAVPGRPTTITIAHRLSTIMDYDKILVLSNGEVLEFGSPSELLAKTNGEFSSMVDEQNRKVD</sequence>
<dbReference type="PANTHER" id="PTHR24223">
    <property type="entry name" value="ATP-BINDING CASSETTE SUB-FAMILY C"/>
    <property type="match status" value="1"/>
</dbReference>
<dbReference type="PROSITE" id="PS50929">
    <property type="entry name" value="ABC_TM1F"/>
    <property type="match status" value="2"/>
</dbReference>
<dbReference type="Gene3D" id="1.20.1560.10">
    <property type="entry name" value="ABC transporter type 1, transmembrane domain"/>
    <property type="match status" value="2"/>
</dbReference>
<keyword evidence="4 11" id="KW-0812">Transmembrane</keyword>
<feature type="transmembrane region" description="Helical" evidence="11">
    <location>
        <begin position="964"/>
        <end position="985"/>
    </location>
</feature>
<evidence type="ECO:0000256" key="1">
    <source>
        <dbReference type="ARBA" id="ARBA00004651"/>
    </source>
</evidence>
<keyword evidence="8 11" id="KW-0472">Membrane</keyword>
<feature type="transmembrane region" description="Helical" evidence="11">
    <location>
        <begin position="320"/>
        <end position="346"/>
    </location>
</feature>
<feature type="compositionally biased region" description="Polar residues" evidence="10">
    <location>
        <begin position="1489"/>
        <end position="1503"/>
    </location>
</feature>
<evidence type="ECO:0000256" key="9">
    <source>
        <dbReference type="ARBA" id="ARBA00023180"/>
    </source>
</evidence>
<dbReference type="FunFam" id="1.20.1560.10:FF:000055">
    <property type="entry name" value="ABC multidrug transporter (Eurofung)"/>
    <property type="match status" value="1"/>
</dbReference>
<evidence type="ECO:0000256" key="6">
    <source>
        <dbReference type="ARBA" id="ARBA00022840"/>
    </source>
</evidence>
<dbReference type="GeneID" id="24109069"/>
<dbReference type="FunFam" id="3.40.50.300:FF:002979">
    <property type="entry name" value="Chromosome 16, whole genome shotgun sequence"/>
    <property type="match status" value="1"/>
</dbReference>
<dbReference type="PROSITE" id="PS50893">
    <property type="entry name" value="ABC_TRANSPORTER_2"/>
    <property type="match status" value="2"/>
</dbReference>
<dbReference type="eggNOG" id="KOG0054">
    <property type="taxonomic scope" value="Eukaryota"/>
</dbReference>
<keyword evidence="5" id="KW-0547">Nucleotide-binding</keyword>
<dbReference type="GO" id="GO:0005524">
    <property type="term" value="F:ATP binding"/>
    <property type="evidence" value="ECO:0007669"/>
    <property type="project" value="UniProtKB-KW"/>
</dbReference>
<evidence type="ECO:0000256" key="8">
    <source>
        <dbReference type="ARBA" id="ARBA00023136"/>
    </source>
</evidence>
<dbReference type="STRING" id="1305764.R9P431"/>
<dbReference type="GO" id="GO:0005886">
    <property type="term" value="C:plasma membrane"/>
    <property type="evidence" value="ECO:0007669"/>
    <property type="project" value="UniProtKB-SubCell"/>
</dbReference>
<organism evidence="14 15">
    <name type="scientific">Pseudozyma hubeiensis (strain SY62)</name>
    <name type="common">Yeast</name>
    <dbReference type="NCBI Taxonomy" id="1305764"/>
    <lineage>
        <taxon>Eukaryota</taxon>
        <taxon>Fungi</taxon>
        <taxon>Dikarya</taxon>
        <taxon>Basidiomycota</taxon>
        <taxon>Ustilaginomycotina</taxon>
        <taxon>Ustilaginomycetes</taxon>
        <taxon>Ustilaginales</taxon>
        <taxon>Ustilaginaceae</taxon>
        <taxon>Pseudozyma</taxon>
    </lineage>
</organism>
<feature type="transmembrane region" description="Helical" evidence="11">
    <location>
        <begin position="32"/>
        <end position="55"/>
    </location>
</feature>
<feature type="transmembrane region" description="Helical" evidence="11">
    <location>
        <begin position="471"/>
        <end position="490"/>
    </location>
</feature>
<keyword evidence="9" id="KW-0325">Glycoprotein</keyword>
<feature type="transmembrane region" description="Helical" evidence="11">
    <location>
        <begin position="1082"/>
        <end position="1101"/>
    </location>
</feature>
<dbReference type="InterPro" id="IPR003439">
    <property type="entry name" value="ABC_transporter-like_ATP-bd"/>
</dbReference>
<feature type="domain" description="ABC transporter" evidence="12">
    <location>
        <begin position="1304"/>
        <end position="1574"/>
    </location>
</feature>
<dbReference type="CDD" id="cd18579">
    <property type="entry name" value="ABC_6TM_ABCC_D1"/>
    <property type="match status" value="1"/>
</dbReference>
<keyword evidence="2" id="KW-0813">Transport</keyword>
<feature type="transmembrane region" description="Helical" evidence="11">
    <location>
        <begin position="1201"/>
        <end position="1225"/>
    </location>
</feature>
<dbReference type="Proteomes" id="UP000014071">
    <property type="component" value="Unassembled WGS sequence"/>
</dbReference>
<keyword evidence="15" id="KW-1185">Reference proteome</keyword>
<feature type="domain" description="ABC transporter" evidence="12">
    <location>
        <begin position="678"/>
        <end position="912"/>
    </location>
</feature>
<dbReference type="Pfam" id="PF00005">
    <property type="entry name" value="ABC_tran"/>
    <property type="match status" value="2"/>
</dbReference>
<evidence type="ECO:0000256" key="7">
    <source>
        <dbReference type="ARBA" id="ARBA00022989"/>
    </source>
</evidence>
<dbReference type="GO" id="GO:0016887">
    <property type="term" value="F:ATP hydrolysis activity"/>
    <property type="evidence" value="ECO:0007669"/>
    <property type="project" value="InterPro"/>
</dbReference>
<feature type="domain" description="ABC transmembrane type-1" evidence="13">
    <location>
        <begin position="333"/>
        <end position="621"/>
    </location>
</feature>
<dbReference type="PANTHER" id="PTHR24223:SF399">
    <property type="entry name" value="ABC TRANSPORTER ATNG"/>
    <property type="match status" value="1"/>
</dbReference>
<evidence type="ECO:0000256" key="4">
    <source>
        <dbReference type="ARBA" id="ARBA00022692"/>
    </source>
</evidence>
<dbReference type="InterPro" id="IPR027417">
    <property type="entry name" value="P-loop_NTPase"/>
</dbReference>
<comment type="subcellular location">
    <subcellularLocation>
        <location evidence="1">Cell membrane</location>
        <topology evidence="1">Multi-pass membrane protein</topology>
    </subcellularLocation>
</comment>
<feature type="domain" description="ABC transmembrane type-1" evidence="13">
    <location>
        <begin position="980"/>
        <end position="1259"/>
    </location>
</feature>
<evidence type="ECO:0000259" key="12">
    <source>
        <dbReference type="PROSITE" id="PS50893"/>
    </source>
</evidence>
<accession>R9P431</accession>
<dbReference type="SUPFAM" id="SSF52540">
    <property type="entry name" value="P-loop containing nucleoside triphosphate hydrolases"/>
    <property type="match status" value="3"/>
</dbReference>
<evidence type="ECO:0000256" key="2">
    <source>
        <dbReference type="ARBA" id="ARBA00022448"/>
    </source>
</evidence>
<evidence type="ECO:0000256" key="11">
    <source>
        <dbReference type="SAM" id="Phobius"/>
    </source>
</evidence>
<evidence type="ECO:0000256" key="10">
    <source>
        <dbReference type="SAM" id="MobiDB-lite"/>
    </source>
</evidence>
<dbReference type="InterPro" id="IPR017871">
    <property type="entry name" value="ABC_transporter-like_CS"/>
</dbReference>
<dbReference type="InterPro" id="IPR036640">
    <property type="entry name" value="ABC1_TM_sf"/>
</dbReference>
<feature type="transmembrane region" description="Helical" evidence="11">
    <location>
        <begin position="144"/>
        <end position="166"/>
    </location>
</feature>
<reference evidence="15" key="1">
    <citation type="journal article" date="2013" name="Genome Announc.">
        <title>Draft genome sequence of the basidiomycetous yeast-like fungus Pseudozyma hubeiensis SY62, which produces an abundant amount of the biosurfactant mannosylerythritol lipids.</title>
        <authorList>
            <person name="Konishi M."/>
            <person name="Hatada Y."/>
            <person name="Horiuchi J."/>
        </authorList>
    </citation>
    <scope>NUCLEOTIDE SEQUENCE [LARGE SCALE GENOMIC DNA]</scope>
    <source>
        <strain evidence="15">SY62</strain>
    </source>
</reference>
<dbReference type="InterPro" id="IPR050173">
    <property type="entry name" value="ABC_transporter_C-like"/>
</dbReference>
<feature type="transmembrane region" description="Helical" evidence="11">
    <location>
        <begin position="76"/>
        <end position="100"/>
    </location>
</feature>
<feature type="transmembrane region" description="Helical" evidence="11">
    <location>
        <begin position="1113"/>
        <end position="1135"/>
    </location>
</feature>
<feature type="transmembrane region" description="Helical" evidence="11">
    <location>
        <begin position="172"/>
        <end position="190"/>
    </location>
</feature>
<dbReference type="SUPFAM" id="SSF90123">
    <property type="entry name" value="ABC transporter transmembrane region"/>
    <property type="match status" value="2"/>
</dbReference>
<evidence type="ECO:0000259" key="13">
    <source>
        <dbReference type="PROSITE" id="PS50929"/>
    </source>
</evidence>
<evidence type="ECO:0000313" key="15">
    <source>
        <dbReference type="Proteomes" id="UP000014071"/>
    </source>
</evidence>
<dbReference type="InterPro" id="IPR003593">
    <property type="entry name" value="AAA+_ATPase"/>
</dbReference>
<dbReference type="SMART" id="SM00382">
    <property type="entry name" value="AAA"/>
    <property type="match status" value="2"/>
</dbReference>
<name>R9P431_PSEHS</name>
<feature type="transmembrane region" description="Helical" evidence="11">
    <location>
        <begin position="447"/>
        <end position="465"/>
    </location>
</feature>
<dbReference type="PROSITE" id="PS00211">
    <property type="entry name" value="ABC_TRANSPORTER_1"/>
    <property type="match status" value="1"/>
</dbReference>
<feature type="transmembrane region" description="Helical" evidence="11">
    <location>
        <begin position="112"/>
        <end position="132"/>
    </location>
</feature>
<feature type="transmembrane region" description="Helical" evidence="11">
    <location>
        <begin position="366"/>
        <end position="386"/>
    </location>
</feature>
<keyword evidence="6" id="KW-0067">ATP-binding</keyword>
<feature type="transmembrane region" description="Helical" evidence="11">
    <location>
        <begin position="587"/>
        <end position="605"/>
    </location>
</feature>
<dbReference type="Pfam" id="PF00664">
    <property type="entry name" value="ABC_membrane"/>
    <property type="match status" value="2"/>
</dbReference>
<keyword evidence="7 11" id="KW-1133">Transmembrane helix</keyword>
<dbReference type="InterPro" id="IPR044726">
    <property type="entry name" value="ABCC_6TM_D2"/>
</dbReference>
<dbReference type="CDD" id="cd18580">
    <property type="entry name" value="ABC_6TM_ABCC_D2"/>
    <property type="match status" value="1"/>
</dbReference>